<dbReference type="CDD" id="cd00338">
    <property type="entry name" value="Ser_Recombinase"/>
    <property type="match status" value="1"/>
</dbReference>
<dbReference type="GO" id="GO:0000150">
    <property type="term" value="F:DNA strand exchange activity"/>
    <property type="evidence" value="ECO:0007669"/>
    <property type="project" value="InterPro"/>
</dbReference>
<dbReference type="InterPro" id="IPR000551">
    <property type="entry name" value="MerR-type_HTH_dom"/>
</dbReference>
<dbReference type="InterPro" id="IPR038109">
    <property type="entry name" value="DNA_bind_recomb_sf"/>
</dbReference>
<dbReference type="Proteomes" id="UP000192739">
    <property type="component" value="Unassembled WGS sequence"/>
</dbReference>
<dbReference type="AlphaFoldDB" id="A0A1E3RZ87"/>
<dbReference type="InterPro" id="IPR050639">
    <property type="entry name" value="SSR_resolvase"/>
</dbReference>
<feature type="domain" description="Resolvase/invertase-type recombinase catalytic" evidence="3">
    <location>
        <begin position="17"/>
        <end position="168"/>
    </location>
</feature>
<name>A0A1E3RZ87_MYCIE</name>
<dbReference type="Pfam" id="PF00239">
    <property type="entry name" value="Resolvase"/>
    <property type="match status" value="1"/>
</dbReference>
<dbReference type="InterPro" id="IPR009061">
    <property type="entry name" value="DNA-bd_dom_put_sf"/>
</dbReference>
<dbReference type="InterPro" id="IPR036162">
    <property type="entry name" value="Resolvase-like_N_sf"/>
</dbReference>
<dbReference type="Gene3D" id="3.90.1750.20">
    <property type="entry name" value="Putative Large Serine Recombinase, Chain B, Domain 2"/>
    <property type="match status" value="1"/>
</dbReference>
<dbReference type="EMBL" id="MVHT01000186">
    <property type="protein sequence ID" value="ORA89016.1"/>
    <property type="molecule type" value="Genomic_DNA"/>
</dbReference>
<dbReference type="PANTHER" id="PTHR30461:SF23">
    <property type="entry name" value="DNA RECOMBINASE-RELATED"/>
    <property type="match status" value="1"/>
</dbReference>
<reference evidence="5 6" key="1">
    <citation type="submission" date="2017-02" db="EMBL/GenBank/DDBJ databases">
        <title>The new phylogeny of genus Mycobacterium.</title>
        <authorList>
            <person name="Tortoli E."/>
            <person name="Trovato A."/>
            <person name="Cirillo D.M."/>
        </authorList>
    </citation>
    <scope>NUCLEOTIDE SEQUENCE [LARGE SCALE GENOMIC DNA]</scope>
    <source>
        <strain evidence="5 6">DSM 44049</strain>
    </source>
</reference>
<dbReference type="OrthoDB" id="8782062at2"/>
<proteinExistence type="predicted"/>
<evidence type="ECO:0000256" key="1">
    <source>
        <dbReference type="SAM" id="Coils"/>
    </source>
</evidence>
<feature type="region of interest" description="Disordered" evidence="2">
    <location>
        <begin position="650"/>
        <end position="692"/>
    </location>
</feature>
<evidence type="ECO:0000259" key="4">
    <source>
        <dbReference type="PROSITE" id="PS51737"/>
    </source>
</evidence>
<keyword evidence="1" id="KW-0175">Coiled coil</keyword>
<keyword evidence="6" id="KW-1185">Reference proteome</keyword>
<gene>
    <name evidence="5" type="ORF">BST27_29995</name>
</gene>
<dbReference type="PROSITE" id="PS51737">
    <property type="entry name" value="RECOMBINASE_DNA_BIND"/>
    <property type="match status" value="1"/>
</dbReference>
<dbReference type="SUPFAM" id="SSF53041">
    <property type="entry name" value="Resolvase-like"/>
    <property type="match status" value="1"/>
</dbReference>
<evidence type="ECO:0008006" key="7">
    <source>
        <dbReference type="Google" id="ProtNLM"/>
    </source>
</evidence>
<dbReference type="SUPFAM" id="SSF46955">
    <property type="entry name" value="Putative DNA-binding domain"/>
    <property type="match status" value="1"/>
</dbReference>
<dbReference type="InterPro" id="IPR006119">
    <property type="entry name" value="Resolv_N"/>
</dbReference>
<evidence type="ECO:0000256" key="2">
    <source>
        <dbReference type="SAM" id="MobiDB-lite"/>
    </source>
</evidence>
<dbReference type="Gene3D" id="1.10.1660.10">
    <property type="match status" value="1"/>
</dbReference>
<dbReference type="Pfam" id="PF13408">
    <property type="entry name" value="Zn_ribbon_recom"/>
    <property type="match status" value="1"/>
</dbReference>
<evidence type="ECO:0000259" key="3">
    <source>
        <dbReference type="PROSITE" id="PS51736"/>
    </source>
</evidence>
<dbReference type="Pfam" id="PF07508">
    <property type="entry name" value="Recombinase"/>
    <property type="match status" value="1"/>
</dbReference>
<protein>
    <recommendedName>
        <fullName evidence="7">Recombinase family protein</fullName>
    </recommendedName>
</protein>
<comment type="caution">
    <text evidence="5">The sequence shown here is derived from an EMBL/GenBank/DDBJ whole genome shotgun (WGS) entry which is preliminary data.</text>
</comment>
<feature type="compositionally biased region" description="Basic and acidic residues" evidence="2">
    <location>
        <begin position="651"/>
        <end position="660"/>
    </location>
</feature>
<dbReference type="InterPro" id="IPR025827">
    <property type="entry name" value="Zn_ribbon_recom_dom"/>
</dbReference>
<dbReference type="SMART" id="SM00857">
    <property type="entry name" value="Resolvase"/>
    <property type="match status" value="1"/>
</dbReference>
<dbReference type="GO" id="GO:0003677">
    <property type="term" value="F:DNA binding"/>
    <property type="evidence" value="ECO:0007669"/>
    <property type="project" value="InterPro"/>
</dbReference>
<dbReference type="PANTHER" id="PTHR30461">
    <property type="entry name" value="DNA-INVERTASE FROM LAMBDOID PROPHAGE"/>
    <property type="match status" value="1"/>
</dbReference>
<evidence type="ECO:0000313" key="5">
    <source>
        <dbReference type="EMBL" id="ORA89016.1"/>
    </source>
</evidence>
<dbReference type="Gene3D" id="3.40.50.1390">
    <property type="entry name" value="Resolvase, N-terminal catalytic domain"/>
    <property type="match status" value="1"/>
</dbReference>
<feature type="coiled-coil region" evidence="1">
    <location>
        <begin position="450"/>
        <end position="484"/>
    </location>
</feature>
<accession>A0A1E3RZ87</accession>
<organism evidence="5 6">
    <name type="scientific">Mycobacterium intermedium</name>
    <dbReference type="NCBI Taxonomy" id="28445"/>
    <lineage>
        <taxon>Bacteria</taxon>
        <taxon>Bacillati</taxon>
        <taxon>Actinomycetota</taxon>
        <taxon>Actinomycetes</taxon>
        <taxon>Mycobacteriales</taxon>
        <taxon>Mycobacteriaceae</taxon>
        <taxon>Mycobacterium</taxon>
        <taxon>Mycobacterium simiae complex</taxon>
    </lineage>
</organism>
<sequence>MSEQAAAKVTGAHLARTAYLYVRQSTLRQVLTNTESATRQYALRQKAIALGWPTEAIVTIDTDQGQSGASAADREGFQRLVAEVSMARAGIVLGLEVSRLARNNADWHRLLEICAMSATLICDEDGLYDPTDFNDRLLLGLKGTMSEAELHFIRARLIGGQLSKARRGELRMPLPVGLVYDPAERIVLDPDSGVQQAIQHVFTLFARTGSARAVVQQFNAEKLLFPVRVRTGTHKGELAWMPLQHWRVLRTLHNPRYAGAFAYGRRRERVGANGKKTFQTLPREQWIALFPDAHPGYISWDQYETNQRLLLGNATAHGQDRAAGPAREGTALLQGLAICGRCGRRMTVRYHTRRGVEVPDYQCMNRCIQQGAQRCQTVPGAVVDDAVGALLLDTLTPHALEVALTVQAELDTRAAEADALRRQAVERARHRADLARRRYLAVDPDNRLVADSLEADWNDALRALQAAREDYERATQAAAAVLNDQIKNQIHSLATDFPALWSNPHTAQRDRKRMVRLLVDDVTLHKNDRIHLHVRLRGGQNRSLAIAIPPTSWQARQTRSDTVKVLDRLLDTHTDAEVAETLNAQGHRSGENKPFTAGIVVHVRRKYHLLSHSERLRAQGLLTTTELAQHLGVHPSTVKSWTKAGILNSHKANDKNERLYEPPTAGDPRLTTRQGSPLRKRVPIQPTTGGAL</sequence>
<dbReference type="Pfam" id="PF13411">
    <property type="entry name" value="MerR_1"/>
    <property type="match status" value="1"/>
</dbReference>
<dbReference type="RefSeq" id="WP_069422640.1">
    <property type="nucleotide sequence ID" value="NZ_MIHB01000128.1"/>
</dbReference>
<dbReference type="GO" id="GO:0006355">
    <property type="term" value="P:regulation of DNA-templated transcription"/>
    <property type="evidence" value="ECO:0007669"/>
    <property type="project" value="InterPro"/>
</dbReference>
<feature type="domain" description="Recombinase" evidence="4">
    <location>
        <begin position="175"/>
        <end position="316"/>
    </location>
</feature>
<dbReference type="PROSITE" id="PS51736">
    <property type="entry name" value="RECOMBINASES_3"/>
    <property type="match status" value="1"/>
</dbReference>
<dbReference type="STRING" id="28445.BHQ20_29320"/>
<evidence type="ECO:0000313" key="6">
    <source>
        <dbReference type="Proteomes" id="UP000192739"/>
    </source>
</evidence>
<dbReference type="InterPro" id="IPR011109">
    <property type="entry name" value="DNA_bind_recombinase_dom"/>
</dbReference>